<dbReference type="EMBL" id="BPLR01016862">
    <property type="protein sequence ID" value="GIY86928.1"/>
    <property type="molecule type" value="Genomic_DNA"/>
</dbReference>
<keyword evidence="2" id="KW-0677">Repeat</keyword>
<comment type="caution">
    <text evidence="4">The sequence shown here is derived from an EMBL/GenBank/DDBJ whole genome shotgun (WGS) entry which is preliminary data.</text>
</comment>
<proteinExistence type="predicted"/>
<gene>
    <name evidence="4" type="primary">ABCA2</name>
    <name evidence="4" type="ORF">CEXT_421601</name>
</gene>
<dbReference type="InterPro" id="IPR026082">
    <property type="entry name" value="ABCA"/>
</dbReference>
<dbReference type="InterPro" id="IPR027417">
    <property type="entry name" value="P-loop_NTPase"/>
</dbReference>
<sequence length="207" mass="23470">MEEDQAHAMTNRTTDSRYFESDPSNLPLGVCIENLVKEYKSGNKVAVNRLSLNLYENQITSFLGHNGAGKNNYNVYPNWIISTFFWLTVEEHLWFYASLKGTEGSDLAEEMDNFVGGSRVVILDEPTAGVDPYSRRAIWDLILKYKVVFHIVCGRTILLSTHHMDEADVLGDRIAIICNGQLRCCGTPLFLKNNLGDGYHLYIVKTR</sequence>
<protein>
    <submittedName>
        <fullName evidence="4">ATP-binding cassette sub-family A member 2</fullName>
    </submittedName>
</protein>
<evidence type="ECO:0000313" key="4">
    <source>
        <dbReference type="EMBL" id="GIY86928.1"/>
    </source>
</evidence>
<dbReference type="Gene3D" id="3.40.50.300">
    <property type="entry name" value="P-loop containing nucleotide triphosphate hydrolases"/>
    <property type="match status" value="2"/>
</dbReference>
<dbReference type="GO" id="GO:0005319">
    <property type="term" value="F:lipid transporter activity"/>
    <property type="evidence" value="ECO:0007669"/>
    <property type="project" value="TreeGrafter"/>
</dbReference>
<organism evidence="4 5">
    <name type="scientific">Caerostris extrusa</name>
    <name type="common">Bark spider</name>
    <name type="synonym">Caerostris bankana</name>
    <dbReference type="NCBI Taxonomy" id="172846"/>
    <lineage>
        <taxon>Eukaryota</taxon>
        <taxon>Metazoa</taxon>
        <taxon>Ecdysozoa</taxon>
        <taxon>Arthropoda</taxon>
        <taxon>Chelicerata</taxon>
        <taxon>Arachnida</taxon>
        <taxon>Araneae</taxon>
        <taxon>Araneomorphae</taxon>
        <taxon>Entelegynae</taxon>
        <taxon>Araneoidea</taxon>
        <taxon>Araneidae</taxon>
        <taxon>Caerostris</taxon>
    </lineage>
</organism>
<evidence type="ECO:0000256" key="3">
    <source>
        <dbReference type="SAM" id="MobiDB-lite"/>
    </source>
</evidence>
<reference evidence="4 5" key="1">
    <citation type="submission" date="2021-06" db="EMBL/GenBank/DDBJ databases">
        <title>Caerostris extrusa draft genome.</title>
        <authorList>
            <person name="Kono N."/>
            <person name="Arakawa K."/>
        </authorList>
    </citation>
    <scope>NUCLEOTIDE SEQUENCE [LARGE SCALE GENOMIC DNA]</scope>
</reference>
<evidence type="ECO:0000256" key="2">
    <source>
        <dbReference type="ARBA" id="ARBA00022737"/>
    </source>
</evidence>
<dbReference type="Proteomes" id="UP001054945">
    <property type="component" value="Unassembled WGS sequence"/>
</dbReference>
<dbReference type="GO" id="GO:0140359">
    <property type="term" value="F:ABC-type transporter activity"/>
    <property type="evidence" value="ECO:0007669"/>
    <property type="project" value="InterPro"/>
</dbReference>
<feature type="region of interest" description="Disordered" evidence="3">
    <location>
        <begin position="1"/>
        <end position="21"/>
    </location>
</feature>
<dbReference type="GO" id="GO:0016020">
    <property type="term" value="C:membrane"/>
    <property type="evidence" value="ECO:0007669"/>
    <property type="project" value="InterPro"/>
</dbReference>
<keyword evidence="4" id="KW-0067">ATP-binding</keyword>
<name>A0AAV4WZH1_CAEEX</name>
<dbReference type="PANTHER" id="PTHR19229">
    <property type="entry name" value="ATP-BINDING CASSETTE TRANSPORTER SUBFAMILY A ABCA"/>
    <property type="match status" value="1"/>
</dbReference>
<dbReference type="GO" id="GO:0005524">
    <property type="term" value="F:ATP binding"/>
    <property type="evidence" value="ECO:0007669"/>
    <property type="project" value="UniProtKB-KW"/>
</dbReference>
<evidence type="ECO:0000313" key="5">
    <source>
        <dbReference type="Proteomes" id="UP001054945"/>
    </source>
</evidence>
<dbReference type="PANTHER" id="PTHR19229:SF36">
    <property type="entry name" value="ATP-BINDING CASSETTE SUB-FAMILY A MEMBER 2"/>
    <property type="match status" value="1"/>
</dbReference>
<keyword evidence="5" id="KW-1185">Reference proteome</keyword>
<keyword evidence="4" id="KW-0547">Nucleotide-binding</keyword>
<dbReference type="SUPFAM" id="SSF52540">
    <property type="entry name" value="P-loop containing nucleoside triphosphate hydrolases"/>
    <property type="match status" value="1"/>
</dbReference>
<accession>A0AAV4WZH1</accession>
<dbReference type="AlphaFoldDB" id="A0AAV4WZH1"/>
<evidence type="ECO:0000256" key="1">
    <source>
        <dbReference type="ARBA" id="ARBA00022448"/>
    </source>
</evidence>
<keyword evidence="1" id="KW-0813">Transport</keyword>